<keyword evidence="5 7" id="KW-1133">Transmembrane helix</keyword>
<feature type="transmembrane region" description="Helical" evidence="7">
    <location>
        <begin position="91"/>
        <end position="116"/>
    </location>
</feature>
<dbReference type="GO" id="GO:0005886">
    <property type="term" value="C:plasma membrane"/>
    <property type="evidence" value="ECO:0007669"/>
    <property type="project" value="UniProtKB-SubCell"/>
</dbReference>
<feature type="transmembrane region" description="Helical" evidence="7">
    <location>
        <begin position="497"/>
        <end position="520"/>
    </location>
</feature>
<evidence type="ECO:0000256" key="3">
    <source>
        <dbReference type="ARBA" id="ARBA00022475"/>
    </source>
</evidence>
<dbReference type="PROSITE" id="PS50928">
    <property type="entry name" value="ABC_TM1"/>
    <property type="match status" value="2"/>
</dbReference>
<evidence type="ECO:0000259" key="8">
    <source>
        <dbReference type="PROSITE" id="PS50928"/>
    </source>
</evidence>
<accession>A0A348HI07</accession>
<keyword evidence="4 7" id="KW-0812">Transmembrane</keyword>
<feature type="transmembrane region" description="Helical" evidence="7">
    <location>
        <begin position="55"/>
        <end position="79"/>
    </location>
</feature>
<feature type="transmembrane region" description="Helical" evidence="7">
    <location>
        <begin position="241"/>
        <end position="264"/>
    </location>
</feature>
<dbReference type="KEGG" id="zpl:ZBT109_2529"/>
<gene>
    <name evidence="9" type="ORF">ZBT109_2529</name>
</gene>
<evidence type="ECO:0000256" key="5">
    <source>
        <dbReference type="ARBA" id="ARBA00022989"/>
    </source>
</evidence>
<dbReference type="InterPro" id="IPR000515">
    <property type="entry name" value="MetI-like"/>
</dbReference>
<feature type="transmembrane region" description="Helical" evidence="7">
    <location>
        <begin position="198"/>
        <end position="221"/>
    </location>
</feature>
<evidence type="ECO:0000256" key="2">
    <source>
        <dbReference type="ARBA" id="ARBA00022448"/>
    </source>
</evidence>
<evidence type="ECO:0000256" key="4">
    <source>
        <dbReference type="ARBA" id="ARBA00022692"/>
    </source>
</evidence>
<dbReference type="PANTHER" id="PTHR30183">
    <property type="entry name" value="MOLYBDENUM TRANSPORT SYSTEM PERMEASE PROTEIN MODB"/>
    <property type="match status" value="1"/>
</dbReference>
<evidence type="ECO:0000256" key="6">
    <source>
        <dbReference type="ARBA" id="ARBA00023136"/>
    </source>
</evidence>
<evidence type="ECO:0000313" key="10">
    <source>
        <dbReference type="Proteomes" id="UP000267342"/>
    </source>
</evidence>
<dbReference type="SUPFAM" id="SSF161098">
    <property type="entry name" value="MetI-like"/>
    <property type="match status" value="2"/>
</dbReference>
<dbReference type="InterPro" id="IPR035906">
    <property type="entry name" value="MetI-like_sf"/>
</dbReference>
<dbReference type="OrthoDB" id="7066776at2"/>
<dbReference type="RefSeq" id="WP_051523978.1">
    <property type="nucleotide sequence ID" value="NZ_AP018933.1"/>
</dbReference>
<feature type="transmembrane region" description="Helical" evidence="7">
    <location>
        <begin position="394"/>
        <end position="415"/>
    </location>
</feature>
<organism evidence="9 10">
    <name type="scientific">Zymobacter palmae</name>
    <dbReference type="NCBI Taxonomy" id="33074"/>
    <lineage>
        <taxon>Bacteria</taxon>
        <taxon>Pseudomonadati</taxon>
        <taxon>Pseudomonadota</taxon>
        <taxon>Gammaproteobacteria</taxon>
        <taxon>Oceanospirillales</taxon>
        <taxon>Halomonadaceae</taxon>
        <taxon>Zymobacter group</taxon>
        <taxon>Zymobacter</taxon>
    </lineage>
</organism>
<sequence>MMMRQGWRWQPIATLVALVVLLASLIGPLGALLVRYPPWPLEAVVGDEYLLGVVRFTVLQALLSMVLSIMPAIWIARALARRSAFFGRSWLLSLLGLPIVLPPIVAVFAITAVYGYNGVANHVLLALGLPRLGSVYGLIGILLGHVFFNLPLAVRWLLPLWERIPVEHWRLAAQLDMPSRTCFSVIEWPAIRGALPGLAALIFLLCLTSFAVVLTLGGGPAATTLPVALYQSLRMESDFPLTAQLALLQMVLCVIVLVILPWRASQATDEPERLQRVDRHDRHSVWARVSDGAALMGVTLFVGLPVLAALFAGLRGPWFEVLAQSAFWQVWWSSLWIALGSGALALLVGLPLSAGMAQHQARLRQWLQIGGLFGLAVPTVVLGAGWFILLRGNIGPWGSVLIMVSNGVMCVPYVLKMMVPAWSVLTAQYGPLRAQLGLSERLWWCRVLWPLSRTALGTALAVSLCMSLGDLGIVAIFGDQSSVVTLPLLLQNQMSDYQYGEAAVTSAALMLTIGGLFALVDRLIGGRHIDVHKDVHKDRLSTKTAHKDRDDE</sequence>
<dbReference type="Proteomes" id="UP000267342">
    <property type="component" value="Chromosome"/>
</dbReference>
<dbReference type="PANTHER" id="PTHR30183:SF9">
    <property type="entry name" value="THIAMINE TRANSPORT SYSTEM PERMEASE PROTEIN THIP"/>
    <property type="match status" value="1"/>
</dbReference>
<dbReference type="EMBL" id="AP018933">
    <property type="protein sequence ID" value="BBG31259.1"/>
    <property type="molecule type" value="Genomic_DNA"/>
</dbReference>
<reference evidence="9 10" key="1">
    <citation type="submission" date="2018-09" db="EMBL/GenBank/DDBJ databases">
        <title>Zymobacter palmae IAM14233 (=T109) whole genome analysis.</title>
        <authorList>
            <person name="Yanase H."/>
        </authorList>
    </citation>
    <scope>NUCLEOTIDE SEQUENCE [LARGE SCALE GENOMIC DNA]</scope>
    <source>
        <strain evidence="9 10">IAM14233</strain>
    </source>
</reference>
<dbReference type="CDD" id="cd06261">
    <property type="entry name" value="TM_PBP2"/>
    <property type="match status" value="1"/>
</dbReference>
<proteinExistence type="predicted"/>
<evidence type="ECO:0000313" key="9">
    <source>
        <dbReference type="EMBL" id="BBG31259.1"/>
    </source>
</evidence>
<evidence type="ECO:0000256" key="1">
    <source>
        <dbReference type="ARBA" id="ARBA00004651"/>
    </source>
</evidence>
<dbReference type="AlphaFoldDB" id="A0A348HI07"/>
<feature type="transmembrane region" description="Helical" evidence="7">
    <location>
        <begin position="285"/>
        <end position="311"/>
    </location>
</feature>
<comment type="subcellular location">
    <subcellularLocation>
        <location evidence="1">Cell membrane</location>
        <topology evidence="1">Multi-pass membrane protein</topology>
    </subcellularLocation>
</comment>
<feature type="transmembrane region" description="Helical" evidence="7">
    <location>
        <begin position="331"/>
        <end position="354"/>
    </location>
</feature>
<dbReference type="STRING" id="1123510.GCA_000620025_02633"/>
<feature type="domain" description="ABC transmembrane type-1" evidence="8">
    <location>
        <begin position="54"/>
        <end position="260"/>
    </location>
</feature>
<feature type="domain" description="ABC transmembrane type-1" evidence="8">
    <location>
        <begin position="331"/>
        <end position="520"/>
    </location>
</feature>
<evidence type="ECO:0000256" key="7">
    <source>
        <dbReference type="SAM" id="Phobius"/>
    </source>
</evidence>
<feature type="transmembrane region" description="Helical" evidence="7">
    <location>
        <begin position="366"/>
        <end position="388"/>
    </location>
</feature>
<keyword evidence="6 7" id="KW-0472">Membrane</keyword>
<keyword evidence="10" id="KW-1185">Reference proteome</keyword>
<name>A0A348HI07_9GAMM</name>
<feature type="transmembrane region" description="Helical" evidence="7">
    <location>
        <begin position="456"/>
        <end position="477"/>
    </location>
</feature>
<dbReference type="GO" id="GO:0055085">
    <property type="term" value="P:transmembrane transport"/>
    <property type="evidence" value="ECO:0007669"/>
    <property type="project" value="InterPro"/>
</dbReference>
<keyword evidence="3" id="KW-1003">Cell membrane</keyword>
<feature type="transmembrane region" description="Helical" evidence="7">
    <location>
        <begin position="136"/>
        <end position="158"/>
    </location>
</feature>
<keyword evidence="2" id="KW-0813">Transport</keyword>
<protein>
    <submittedName>
        <fullName evidence="9">ABC-type Fe3+ transport system, permease</fullName>
    </submittedName>
</protein>
<dbReference type="Gene3D" id="1.10.3720.10">
    <property type="entry name" value="MetI-like"/>
    <property type="match status" value="2"/>
</dbReference>